<dbReference type="SMART" id="SM00382">
    <property type="entry name" value="AAA"/>
    <property type="match status" value="1"/>
</dbReference>
<dbReference type="EMBL" id="JBHUNP010000001">
    <property type="protein sequence ID" value="MFD2649141.1"/>
    <property type="molecule type" value="Genomic_DNA"/>
</dbReference>
<dbReference type="SUPFAM" id="SSF140990">
    <property type="entry name" value="FtsH protease domain-like"/>
    <property type="match status" value="1"/>
</dbReference>
<name>A0ABW5QNT6_9HYPH</name>
<dbReference type="PANTHER" id="PTHR23076:SF97">
    <property type="entry name" value="ATP-DEPENDENT ZINC METALLOPROTEASE YME1L1"/>
    <property type="match status" value="1"/>
</dbReference>
<dbReference type="Gene3D" id="3.40.50.300">
    <property type="entry name" value="P-loop containing nucleotide triphosphate hydrolases"/>
    <property type="match status" value="1"/>
</dbReference>
<dbReference type="Pfam" id="PF01434">
    <property type="entry name" value="Peptidase_M41"/>
    <property type="match status" value="1"/>
</dbReference>
<dbReference type="InterPro" id="IPR027417">
    <property type="entry name" value="P-loop_NTPase"/>
</dbReference>
<evidence type="ECO:0000313" key="3">
    <source>
        <dbReference type="EMBL" id="MFD2649141.1"/>
    </source>
</evidence>
<dbReference type="CDD" id="cd19481">
    <property type="entry name" value="RecA-like_protease"/>
    <property type="match status" value="1"/>
</dbReference>
<gene>
    <name evidence="3" type="ORF">ACFSX5_15230</name>
</gene>
<feature type="domain" description="AAA+ ATPase" evidence="2">
    <location>
        <begin position="240"/>
        <end position="382"/>
    </location>
</feature>
<feature type="compositionally biased region" description="Basic and acidic residues" evidence="1">
    <location>
        <begin position="642"/>
        <end position="653"/>
    </location>
</feature>
<dbReference type="RefSeq" id="WP_386834582.1">
    <property type="nucleotide sequence ID" value="NZ_JBHUNP010000001.1"/>
</dbReference>
<dbReference type="InterPro" id="IPR037219">
    <property type="entry name" value="Peptidase_M41-like"/>
</dbReference>
<accession>A0ABW5QNT6</accession>
<dbReference type="InterPro" id="IPR000642">
    <property type="entry name" value="Peptidase_M41"/>
</dbReference>
<dbReference type="Proteomes" id="UP001597521">
    <property type="component" value="Unassembled WGS sequence"/>
</dbReference>
<dbReference type="Gene3D" id="1.20.58.760">
    <property type="entry name" value="Peptidase M41"/>
    <property type="match status" value="1"/>
</dbReference>
<dbReference type="Pfam" id="PF00004">
    <property type="entry name" value="AAA"/>
    <property type="match status" value="1"/>
</dbReference>
<protein>
    <submittedName>
        <fullName evidence="3">AAA family ATPase</fullName>
    </submittedName>
</protein>
<evidence type="ECO:0000313" key="4">
    <source>
        <dbReference type="Proteomes" id="UP001597521"/>
    </source>
</evidence>
<reference evidence="4" key="1">
    <citation type="journal article" date="2019" name="Int. J. Syst. Evol. Microbiol.">
        <title>The Global Catalogue of Microorganisms (GCM) 10K type strain sequencing project: providing services to taxonomists for standard genome sequencing and annotation.</title>
        <authorList>
            <consortium name="The Broad Institute Genomics Platform"/>
            <consortium name="The Broad Institute Genome Sequencing Center for Infectious Disease"/>
            <person name="Wu L."/>
            <person name="Ma J."/>
        </authorList>
    </citation>
    <scope>NUCLEOTIDE SEQUENCE [LARGE SCALE GENOMIC DNA]</scope>
    <source>
        <strain evidence="4">CCM 7427</strain>
    </source>
</reference>
<organism evidence="3 4">
    <name type="scientific">Devosia albogilva</name>
    <dbReference type="NCBI Taxonomy" id="429726"/>
    <lineage>
        <taxon>Bacteria</taxon>
        <taxon>Pseudomonadati</taxon>
        <taxon>Pseudomonadota</taxon>
        <taxon>Alphaproteobacteria</taxon>
        <taxon>Hyphomicrobiales</taxon>
        <taxon>Devosiaceae</taxon>
        <taxon>Devosia</taxon>
    </lineage>
</organism>
<keyword evidence="4" id="KW-1185">Reference proteome</keyword>
<dbReference type="InterPro" id="IPR003593">
    <property type="entry name" value="AAA+_ATPase"/>
</dbReference>
<dbReference type="PANTHER" id="PTHR23076">
    <property type="entry name" value="METALLOPROTEASE M41 FTSH"/>
    <property type="match status" value="1"/>
</dbReference>
<evidence type="ECO:0000256" key="1">
    <source>
        <dbReference type="SAM" id="MobiDB-lite"/>
    </source>
</evidence>
<proteinExistence type="predicted"/>
<dbReference type="Gene3D" id="1.10.8.60">
    <property type="match status" value="1"/>
</dbReference>
<sequence length="660" mass="71176">MSEFENIFFFEEPHEMKKARNTKDERTVQERLADLMVERALPKSIRNALNKGTSGHMVVIVPSTEWQEPIGEALGEFEGDIHPVYPGTAKSAKDDRKAVKYHLEAGHVVVGVAVTPTSLPALLRTVASMTVTVPTPDGALIRALMRSICTGPIPRALSMLNIGILDFDEICSVVTAGAEAAAVVDKLSHAIANKTGMARVGEVLPDMDQAVEFGAARLWAQDLKIDLADVAAQKISWADVDRGIVLHGPPGTGKTTYARALGEYLGIPVVIGSIAELFASTTGYLDTVIRAQRELFERARSSAPCLLFLDELDQVPNLDATDSKNRDYWAPVVADFLVALDGAVAERNGVIVVGATNRLHAIAPAILRNGRLERSVFLGPPGPDGALRILRHHLGTALQNVELGEVAAICASRSMTGADIMDVARTARRRARRANRDLAPDDIMAVLVPESDLPPELVRRIAVHESGHAILAALHMPDSLVKVTIEPGAANSDSGGHTQLLKPDYQLETAVEIEHRVEMLLGGRAAEILMFDAPSTGAGGSASSDLALAVRTLATSYLTFGLLDAAPRWRCPPDEAMANMLRDPFACHAIETKLSALADRALQTLTAHREALYRLSESLVRQRTIHRDEILGIVLDNGGVDSPDRSHSARSERTLSTVLR</sequence>
<comment type="caution">
    <text evidence="3">The sequence shown here is derived from an EMBL/GenBank/DDBJ whole genome shotgun (WGS) entry which is preliminary data.</text>
</comment>
<dbReference type="InterPro" id="IPR003959">
    <property type="entry name" value="ATPase_AAA_core"/>
</dbReference>
<dbReference type="SUPFAM" id="SSF52540">
    <property type="entry name" value="P-loop containing nucleoside triphosphate hydrolases"/>
    <property type="match status" value="1"/>
</dbReference>
<feature type="region of interest" description="Disordered" evidence="1">
    <location>
        <begin position="641"/>
        <end position="660"/>
    </location>
</feature>
<evidence type="ECO:0000259" key="2">
    <source>
        <dbReference type="SMART" id="SM00382"/>
    </source>
</evidence>